<protein>
    <recommendedName>
        <fullName evidence="2">Peptidase S9 prolyl oligopeptidase catalytic domain-containing protein</fullName>
    </recommendedName>
</protein>
<dbReference type="GO" id="GO:0008236">
    <property type="term" value="F:serine-type peptidase activity"/>
    <property type="evidence" value="ECO:0007669"/>
    <property type="project" value="InterPro"/>
</dbReference>
<proteinExistence type="predicted"/>
<dbReference type="Gene3D" id="3.40.50.1820">
    <property type="entry name" value="alpha/beta hydrolase"/>
    <property type="match status" value="1"/>
</dbReference>
<dbReference type="Proteomes" id="UP000050509">
    <property type="component" value="Unassembled WGS sequence"/>
</dbReference>
<dbReference type="GO" id="GO:0052689">
    <property type="term" value="F:carboxylic ester hydrolase activity"/>
    <property type="evidence" value="ECO:0007669"/>
    <property type="project" value="UniProtKB-ARBA"/>
</dbReference>
<dbReference type="SUPFAM" id="SSF53474">
    <property type="entry name" value="alpha/beta-Hydrolases"/>
    <property type="match status" value="1"/>
</dbReference>
<dbReference type="EMBL" id="LJCR01002609">
    <property type="protein sequence ID" value="KPV48492.1"/>
    <property type="molecule type" value="Genomic_DNA"/>
</dbReference>
<keyword evidence="4" id="KW-1185">Reference proteome</keyword>
<dbReference type="GO" id="GO:0006508">
    <property type="term" value="P:proteolysis"/>
    <property type="evidence" value="ECO:0007669"/>
    <property type="project" value="InterPro"/>
</dbReference>
<evidence type="ECO:0000259" key="2">
    <source>
        <dbReference type="Pfam" id="PF00326"/>
    </source>
</evidence>
<dbReference type="InterPro" id="IPR050261">
    <property type="entry name" value="FrsA_esterase"/>
</dbReference>
<reference evidence="3 4" key="1">
    <citation type="submission" date="2015-09" db="EMBL/GenBank/DDBJ databases">
        <title>Draft genome sequence of Kouleothrix aurantiaca JCM 19913.</title>
        <authorList>
            <person name="Hemp J."/>
        </authorList>
    </citation>
    <scope>NUCLEOTIDE SEQUENCE [LARGE SCALE GENOMIC DNA]</scope>
    <source>
        <strain evidence="3 4">COM-B</strain>
    </source>
</reference>
<dbReference type="InterPro" id="IPR001375">
    <property type="entry name" value="Peptidase_S9_cat"/>
</dbReference>
<evidence type="ECO:0000256" key="1">
    <source>
        <dbReference type="ARBA" id="ARBA00022801"/>
    </source>
</evidence>
<dbReference type="AlphaFoldDB" id="A0A0P9F852"/>
<dbReference type="Pfam" id="PF00326">
    <property type="entry name" value="Peptidase_S9"/>
    <property type="match status" value="1"/>
</dbReference>
<name>A0A0P9F852_9CHLR</name>
<dbReference type="InterPro" id="IPR029058">
    <property type="entry name" value="AB_hydrolase_fold"/>
</dbReference>
<dbReference type="PANTHER" id="PTHR22946">
    <property type="entry name" value="DIENELACTONE HYDROLASE DOMAIN-CONTAINING PROTEIN-RELATED"/>
    <property type="match status" value="1"/>
</dbReference>
<gene>
    <name evidence="3" type="ORF">SE17_37775</name>
</gene>
<accession>A0A0P9F852</accession>
<evidence type="ECO:0000313" key="4">
    <source>
        <dbReference type="Proteomes" id="UP000050509"/>
    </source>
</evidence>
<sequence length="248" mass="26806">MLNRPHGDGPFPVVILNHGYYPLDVYQTGNGSKLAADYLANRGFMTVAPDFRSHAGSDDAINLFRAGHVIDTLNLIPLAHKLPSAKPGKVGMWGHSNGGAVTAKAITISDQIAAAVVYSPASLTIAEDYEFRVGRWRARAGQPPGRRTGVLDPVSVEFPVTPAEAPELYQRLSPLPSLQYVSAPVQIHWGSADETVPAKWPGDLLVGLQAAGKPVEYFEYPGQPHSFTGAANQLYLQRIAEFFAKYVS</sequence>
<evidence type="ECO:0000313" key="3">
    <source>
        <dbReference type="EMBL" id="KPV48492.1"/>
    </source>
</evidence>
<comment type="caution">
    <text evidence="3">The sequence shown here is derived from an EMBL/GenBank/DDBJ whole genome shotgun (WGS) entry which is preliminary data.</text>
</comment>
<keyword evidence="1" id="KW-0378">Hydrolase</keyword>
<feature type="domain" description="Peptidase S9 prolyl oligopeptidase catalytic" evidence="2">
    <location>
        <begin position="36"/>
        <end position="247"/>
    </location>
</feature>
<organism evidence="3 4">
    <name type="scientific">Kouleothrix aurantiaca</name>
    <dbReference type="NCBI Taxonomy" id="186479"/>
    <lineage>
        <taxon>Bacteria</taxon>
        <taxon>Bacillati</taxon>
        <taxon>Chloroflexota</taxon>
        <taxon>Chloroflexia</taxon>
        <taxon>Chloroflexales</taxon>
        <taxon>Roseiflexineae</taxon>
        <taxon>Roseiflexaceae</taxon>
        <taxon>Kouleothrix</taxon>
    </lineage>
</organism>
<dbReference type="PANTHER" id="PTHR22946:SF9">
    <property type="entry name" value="POLYKETIDE TRANSFERASE AF380"/>
    <property type="match status" value="1"/>
</dbReference>